<dbReference type="SUPFAM" id="SSF52540">
    <property type="entry name" value="P-loop containing nucleoside triphosphate hydrolases"/>
    <property type="match status" value="1"/>
</dbReference>
<dbReference type="PANTHER" id="PTHR19848">
    <property type="entry name" value="WD40 REPEAT PROTEIN"/>
    <property type="match status" value="1"/>
</dbReference>
<dbReference type="InterPro" id="IPR020472">
    <property type="entry name" value="WD40_PAC1"/>
</dbReference>
<name>A0ABR1FZB7_AURAN</name>
<sequence length="1151" mass="122452">MGASASVSDVQAMYSTVERAVPRTAAGDRDVKNCDRDGLKDAISHAQRDVKALYDAAWAACAEAADDLLRETAALQAEFPGEKPPRCALPREATVEALVAMASERAEAMHAALEQPVKESGGAYFQGPRKGTPRITEKAEADYDGDVARVVDVERATGVYGTANDFNAAISKLRAAARGGELVIVRCKDNLRESESGYRDVKLNVDVDGFVGELQLTLQSIKEIKDSGAHQVYEVHRVLAASGDDDALARALDGPDLESEQMLTLSRADGGSVMDACGSVAILEAALAKALPPGCCVANVYLWQGQARVRLGIDDVAAMAALRDEILMGSDFEEKLNGALPRWCRPATDEELPDLGYEARASGDGRSFYVRVARNEYRWERPLVAGDVLPLRCDRGAFLECYASSMMRFTKLTPHQREKLGAVRSAPYALLLAPAGGGKTFVAIQRALEVLHEHQMVLFVSKNSALALFAVKWLVVASRTSARRVAVRVRVLVAPFDRGPLEIHVEEADGRQRLAIGGRVEEAERYGLAVVDEAHHLSGDVGAREAVRGVAADRFLFLGDASQATSTMDGAGLVRSIADVPESAEVATVALEEVVRSTKRIVAGAAAFQLEAGRKAATRGHSASDGPPLEARLFDGDDVERYAQEVDAAIDSIKHQLHGMDLDDRVAVVCPDADFCEELCVALAKRPGWSFEIVDAAMASATLPRDRGGREGSAAWLVVDTVDNIDGLERLVVVCAGLDHAISVDDATALETRSRLYRAMTRAQLAVAVVNHRVPGGWLEFLGRLELGGDFDEERAKRDRSETAADDVVASCAADEGGDGVREVPDAGGEGVRAVPDAAPGAALEREEDSSAAERPAVGDGGGDVAETVERESPAVAAVSKVRSVAVFPDDRRVVSGSSDKTVKVWDAATGECVATLAGHSDEVNCVVVFPDGRRVVSGSDDKTVKVWDVATGDVAVFPDGRRIVSGSSDNTVKVSSAAVFPDGRRVVSGSWDNTVKVWDAATGECVYGVAVFPDGQRVVSGSSDGTVKVWDVATGECVATLAGHSDTVWRGVFSLNGVAVFPDGRRVVSGSKDNTVKVYGVAVFPDGQRVVSGARDKTVKVRGVAVFPDGRRVVSGSYDNTVKVMSVAVFPDRRRVVSGSRDKTVKVWGC</sequence>
<dbReference type="PANTHER" id="PTHR19848:SF8">
    <property type="entry name" value="F-BOX AND WD REPEAT DOMAIN CONTAINING 7"/>
    <property type="match status" value="1"/>
</dbReference>
<evidence type="ECO:0000256" key="3">
    <source>
        <dbReference type="PROSITE-ProRule" id="PRU00221"/>
    </source>
</evidence>
<feature type="repeat" description="WD" evidence="3">
    <location>
        <begin position="1007"/>
        <end position="1041"/>
    </location>
</feature>
<dbReference type="Proteomes" id="UP001363151">
    <property type="component" value="Unassembled WGS sequence"/>
</dbReference>
<dbReference type="InterPro" id="IPR027417">
    <property type="entry name" value="P-loop_NTPase"/>
</dbReference>
<evidence type="ECO:0000256" key="1">
    <source>
        <dbReference type="ARBA" id="ARBA00022574"/>
    </source>
</evidence>
<accession>A0ABR1FZB7</accession>
<dbReference type="SUPFAM" id="SSF50978">
    <property type="entry name" value="WD40 repeat-like"/>
    <property type="match status" value="1"/>
</dbReference>
<organism evidence="5 6">
    <name type="scientific">Aureococcus anophagefferens</name>
    <name type="common">Harmful bloom alga</name>
    <dbReference type="NCBI Taxonomy" id="44056"/>
    <lineage>
        <taxon>Eukaryota</taxon>
        <taxon>Sar</taxon>
        <taxon>Stramenopiles</taxon>
        <taxon>Ochrophyta</taxon>
        <taxon>Pelagophyceae</taxon>
        <taxon>Pelagomonadales</taxon>
        <taxon>Pelagomonadaceae</taxon>
        <taxon>Aureococcus</taxon>
    </lineage>
</organism>
<evidence type="ECO:0000313" key="5">
    <source>
        <dbReference type="EMBL" id="KAK7241552.1"/>
    </source>
</evidence>
<dbReference type="PRINTS" id="PR00320">
    <property type="entry name" value="GPROTEINBRPT"/>
</dbReference>
<dbReference type="InterPro" id="IPR015943">
    <property type="entry name" value="WD40/YVTN_repeat-like_dom_sf"/>
</dbReference>
<dbReference type="InterPro" id="IPR036322">
    <property type="entry name" value="WD40_repeat_dom_sf"/>
</dbReference>
<evidence type="ECO:0008006" key="7">
    <source>
        <dbReference type="Google" id="ProtNLM"/>
    </source>
</evidence>
<dbReference type="PROSITE" id="PS00678">
    <property type="entry name" value="WD_REPEATS_1"/>
    <property type="match status" value="3"/>
</dbReference>
<feature type="repeat" description="WD" evidence="3">
    <location>
        <begin position="968"/>
        <end position="1009"/>
    </location>
</feature>
<protein>
    <recommendedName>
        <fullName evidence="7">DNA helicase</fullName>
    </recommendedName>
</protein>
<gene>
    <name evidence="5" type="ORF">SO694_0027004</name>
</gene>
<evidence type="ECO:0000256" key="4">
    <source>
        <dbReference type="SAM" id="MobiDB-lite"/>
    </source>
</evidence>
<keyword evidence="2" id="KW-0677">Repeat</keyword>
<feature type="repeat" description="WD" evidence="3">
    <location>
        <begin position="882"/>
        <end position="916"/>
    </location>
</feature>
<dbReference type="PROSITE" id="PS50082">
    <property type="entry name" value="WD_REPEATS_2"/>
    <property type="match status" value="5"/>
</dbReference>
<dbReference type="CDD" id="cd00200">
    <property type="entry name" value="WD40"/>
    <property type="match status" value="1"/>
</dbReference>
<feature type="repeat" description="WD" evidence="3">
    <location>
        <begin position="1118"/>
        <end position="1151"/>
    </location>
</feature>
<dbReference type="Gene3D" id="3.40.50.300">
    <property type="entry name" value="P-loop containing nucleotide triphosphate hydrolases"/>
    <property type="match status" value="1"/>
</dbReference>
<dbReference type="InterPro" id="IPR001680">
    <property type="entry name" value="WD40_rpt"/>
</dbReference>
<dbReference type="SMART" id="SM00320">
    <property type="entry name" value="WD40"/>
    <property type="match status" value="6"/>
</dbReference>
<evidence type="ECO:0000256" key="2">
    <source>
        <dbReference type="ARBA" id="ARBA00022737"/>
    </source>
</evidence>
<dbReference type="InterPro" id="IPR019775">
    <property type="entry name" value="WD40_repeat_CS"/>
</dbReference>
<feature type="region of interest" description="Disordered" evidence="4">
    <location>
        <begin position="814"/>
        <end position="865"/>
    </location>
</feature>
<dbReference type="Pfam" id="PF00400">
    <property type="entry name" value="WD40"/>
    <property type="match status" value="6"/>
</dbReference>
<proteinExistence type="predicted"/>
<evidence type="ECO:0000313" key="6">
    <source>
        <dbReference type="Proteomes" id="UP001363151"/>
    </source>
</evidence>
<reference evidence="5 6" key="1">
    <citation type="submission" date="2024-03" db="EMBL/GenBank/DDBJ databases">
        <title>Aureococcus anophagefferens CCMP1851 and Kratosvirus quantuckense: Draft genome of a second virus-susceptible host strain in the model system.</title>
        <authorList>
            <person name="Chase E."/>
            <person name="Truchon A.R."/>
            <person name="Schepens W."/>
            <person name="Wilhelm S.W."/>
        </authorList>
    </citation>
    <scope>NUCLEOTIDE SEQUENCE [LARGE SCALE GENOMIC DNA]</scope>
    <source>
        <strain evidence="5 6">CCMP1851</strain>
    </source>
</reference>
<dbReference type="PROSITE" id="PS50294">
    <property type="entry name" value="WD_REPEATS_REGION"/>
    <property type="match status" value="5"/>
</dbReference>
<feature type="repeat" description="WD" evidence="3">
    <location>
        <begin position="917"/>
        <end position="958"/>
    </location>
</feature>
<dbReference type="EMBL" id="JBBJCI010000184">
    <property type="protein sequence ID" value="KAK7241552.1"/>
    <property type="molecule type" value="Genomic_DNA"/>
</dbReference>
<comment type="caution">
    <text evidence="5">The sequence shown here is derived from an EMBL/GenBank/DDBJ whole genome shotgun (WGS) entry which is preliminary data.</text>
</comment>
<keyword evidence="1 3" id="KW-0853">WD repeat</keyword>
<dbReference type="Gene3D" id="2.130.10.10">
    <property type="entry name" value="YVTN repeat-like/Quinoprotein amine dehydrogenase"/>
    <property type="match status" value="5"/>
</dbReference>
<keyword evidence="6" id="KW-1185">Reference proteome</keyword>